<evidence type="ECO:0000313" key="9">
    <source>
        <dbReference type="EMBL" id="OMJ87235.1"/>
    </source>
</evidence>
<proteinExistence type="inferred from homology"/>
<evidence type="ECO:0000313" key="10">
    <source>
        <dbReference type="Proteomes" id="UP000187209"/>
    </source>
</evidence>
<sequence>MLRTIKAVDLYRKATSDLQTSTALGGVLSIITFSVISYLLFTESLHYFNSTPKPYLLVEPHSDEDFMILSVNISFFSTPCNSLVIFYTDTNAEHYKFYSLPRSVLDKEGNIISTGSYEVIEDQVEGCGSCFGAETNIGQCCNSCADVMEAYGRKKWKPPQFADIDQCKKFLSTDSTLGPGCMLAGYLKIKKVPGSIRFKNTLNLNRGSLSFYNGFHKIDHFLFTDPNAQTDGLKGPIDNLEIREGYRTSYYLKLVPAVTSKGRFYQASANNLISYHPMNPEVIFTYDIEPISTIYKDEKNLSGFIVSICAIIGGWYAITLLLVKVLIK</sequence>
<dbReference type="GO" id="GO:0016020">
    <property type="term" value="C:membrane"/>
    <property type="evidence" value="ECO:0007669"/>
    <property type="project" value="UniProtKB-SubCell"/>
</dbReference>
<reference evidence="9 10" key="1">
    <citation type="submission" date="2016-11" db="EMBL/GenBank/DDBJ databases">
        <title>The macronuclear genome of Stentor coeruleus: a giant cell with tiny introns.</title>
        <authorList>
            <person name="Slabodnick M."/>
            <person name="Ruby J.G."/>
            <person name="Reiff S.B."/>
            <person name="Swart E.C."/>
            <person name="Gosai S."/>
            <person name="Prabakaran S."/>
            <person name="Witkowska E."/>
            <person name="Larue G.E."/>
            <person name="Fisher S."/>
            <person name="Freeman R.M."/>
            <person name="Gunawardena J."/>
            <person name="Chu W."/>
            <person name="Stover N.A."/>
            <person name="Gregory B.D."/>
            <person name="Nowacki M."/>
            <person name="Derisi J."/>
            <person name="Roy S.W."/>
            <person name="Marshall W.F."/>
            <person name="Sood P."/>
        </authorList>
    </citation>
    <scope>NUCLEOTIDE SEQUENCE [LARGE SCALE GENOMIC DNA]</scope>
    <source>
        <strain evidence="9">WM001</strain>
    </source>
</reference>
<evidence type="ECO:0000256" key="3">
    <source>
        <dbReference type="ARBA" id="ARBA00022692"/>
    </source>
</evidence>
<dbReference type="OrthoDB" id="285848at2759"/>
<evidence type="ECO:0000256" key="2">
    <source>
        <dbReference type="ARBA" id="ARBA00005648"/>
    </source>
</evidence>
<evidence type="ECO:0000256" key="5">
    <source>
        <dbReference type="ARBA" id="ARBA00023136"/>
    </source>
</evidence>
<gene>
    <name evidence="9" type="ORF">SteCoe_11077</name>
</gene>
<dbReference type="Proteomes" id="UP000187209">
    <property type="component" value="Unassembled WGS sequence"/>
</dbReference>
<evidence type="ECO:0000259" key="7">
    <source>
        <dbReference type="Pfam" id="PF07970"/>
    </source>
</evidence>
<feature type="domain" description="Endoplasmic reticulum vesicle transporter N-terminal" evidence="8">
    <location>
        <begin position="5"/>
        <end position="93"/>
    </location>
</feature>
<keyword evidence="10" id="KW-1185">Reference proteome</keyword>
<comment type="similarity">
    <text evidence="2">Belongs to the ERGIC family.</text>
</comment>
<dbReference type="Pfam" id="PF13850">
    <property type="entry name" value="ERGIC_N"/>
    <property type="match status" value="1"/>
</dbReference>
<comment type="subcellular location">
    <subcellularLocation>
        <location evidence="1">Membrane</location>
        <topology evidence="1">Multi-pass membrane protein</topology>
    </subcellularLocation>
</comment>
<accession>A0A1R2CE34</accession>
<dbReference type="PANTHER" id="PTHR10984">
    <property type="entry name" value="ENDOPLASMIC RETICULUM-GOLGI INTERMEDIATE COMPARTMENT PROTEIN"/>
    <property type="match status" value="1"/>
</dbReference>
<keyword evidence="4 6" id="KW-1133">Transmembrane helix</keyword>
<dbReference type="InterPro" id="IPR045888">
    <property type="entry name" value="Erv"/>
</dbReference>
<feature type="domain" description="Endoplasmic reticulum vesicle transporter C-terminal" evidence="7">
    <location>
        <begin position="130"/>
        <end position="320"/>
    </location>
</feature>
<evidence type="ECO:0000256" key="1">
    <source>
        <dbReference type="ARBA" id="ARBA00004141"/>
    </source>
</evidence>
<feature type="transmembrane region" description="Helical" evidence="6">
    <location>
        <begin position="304"/>
        <end position="327"/>
    </location>
</feature>
<organism evidence="9 10">
    <name type="scientific">Stentor coeruleus</name>
    <dbReference type="NCBI Taxonomy" id="5963"/>
    <lineage>
        <taxon>Eukaryota</taxon>
        <taxon>Sar</taxon>
        <taxon>Alveolata</taxon>
        <taxon>Ciliophora</taxon>
        <taxon>Postciliodesmatophora</taxon>
        <taxon>Heterotrichea</taxon>
        <taxon>Heterotrichida</taxon>
        <taxon>Stentoridae</taxon>
        <taxon>Stentor</taxon>
    </lineage>
</organism>
<dbReference type="PANTHER" id="PTHR10984:SF25">
    <property type="entry name" value="ENDOPLASMIC RETICULUM-GOLGI INTERMEDIATE COMPARTMENT PROTEIN 3"/>
    <property type="match status" value="1"/>
</dbReference>
<feature type="transmembrane region" description="Helical" evidence="6">
    <location>
        <begin position="21"/>
        <end position="41"/>
    </location>
</feature>
<evidence type="ECO:0008006" key="11">
    <source>
        <dbReference type="Google" id="ProtNLM"/>
    </source>
</evidence>
<dbReference type="Pfam" id="PF07970">
    <property type="entry name" value="COPIIcoated_ERV"/>
    <property type="match status" value="1"/>
</dbReference>
<dbReference type="GO" id="GO:0030134">
    <property type="term" value="C:COPII-coated ER to Golgi transport vesicle"/>
    <property type="evidence" value="ECO:0007669"/>
    <property type="project" value="TreeGrafter"/>
</dbReference>
<keyword evidence="3 6" id="KW-0812">Transmembrane</keyword>
<dbReference type="GO" id="GO:0005783">
    <property type="term" value="C:endoplasmic reticulum"/>
    <property type="evidence" value="ECO:0007669"/>
    <property type="project" value="TreeGrafter"/>
</dbReference>
<protein>
    <recommendedName>
        <fullName evidence="11">Endoplasmic reticulum vesicle transporter C-terminal domain-containing protein</fullName>
    </recommendedName>
</protein>
<evidence type="ECO:0000256" key="6">
    <source>
        <dbReference type="SAM" id="Phobius"/>
    </source>
</evidence>
<dbReference type="InterPro" id="IPR012936">
    <property type="entry name" value="Erv_C"/>
</dbReference>
<name>A0A1R2CE34_9CILI</name>
<keyword evidence="5 6" id="KW-0472">Membrane</keyword>
<dbReference type="EMBL" id="MPUH01000182">
    <property type="protein sequence ID" value="OMJ87235.1"/>
    <property type="molecule type" value="Genomic_DNA"/>
</dbReference>
<feature type="transmembrane region" description="Helical" evidence="6">
    <location>
        <begin position="66"/>
        <end position="87"/>
    </location>
</feature>
<dbReference type="AlphaFoldDB" id="A0A1R2CE34"/>
<evidence type="ECO:0000259" key="8">
    <source>
        <dbReference type="Pfam" id="PF13850"/>
    </source>
</evidence>
<comment type="caution">
    <text evidence="9">The sequence shown here is derived from an EMBL/GenBank/DDBJ whole genome shotgun (WGS) entry which is preliminary data.</text>
</comment>
<dbReference type="InterPro" id="IPR039542">
    <property type="entry name" value="Erv_N"/>
</dbReference>
<evidence type="ECO:0000256" key="4">
    <source>
        <dbReference type="ARBA" id="ARBA00022989"/>
    </source>
</evidence>